<evidence type="ECO:0008006" key="4">
    <source>
        <dbReference type="Google" id="ProtNLM"/>
    </source>
</evidence>
<reference evidence="2 3" key="1">
    <citation type="journal article" date="2014" name="Appl. Environ. Microbiol.">
        <title>Insights into the Microbial Degradation of Rubber and Gutta-Percha by Analysis of the Complete Genome of Nocardia nova SH22a.</title>
        <authorList>
            <person name="Luo Q."/>
            <person name="Hiessl S."/>
            <person name="Poehlein A."/>
            <person name="Daniel R."/>
            <person name="Steinbuchel A."/>
        </authorList>
    </citation>
    <scope>NUCLEOTIDE SEQUENCE [LARGE SCALE GENOMIC DNA]</scope>
    <source>
        <strain evidence="2">SH22a</strain>
    </source>
</reference>
<gene>
    <name evidence="2" type="ORF">NONO_c18510</name>
</gene>
<sequence>MSSGDPRSRVTLDESIEPSGPGYPVDGEGKRSMKPLLYGYLRLDVAGDRVDECERRIRSFAVREGYDLGMVFHEHRCERAALDAMIAELRRAECRSVVVPSAEHLIAPAEFTRAVEARLWCEAGARVLLTATTARGDNGGIR</sequence>
<dbReference type="KEGG" id="nno:NONO_c18510"/>
<evidence type="ECO:0000313" key="3">
    <source>
        <dbReference type="Proteomes" id="UP000019150"/>
    </source>
</evidence>
<dbReference type="PATRIC" id="fig|1415166.3.peg.1874"/>
<dbReference type="Proteomes" id="UP000019150">
    <property type="component" value="Chromosome"/>
</dbReference>
<feature type="region of interest" description="Disordered" evidence="1">
    <location>
        <begin position="1"/>
        <end position="28"/>
    </location>
</feature>
<feature type="compositionally biased region" description="Basic and acidic residues" evidence="1">
    <location>
        <begin position="1"/>
        <end position="12"/>
    </location>
</feature>
<name>W5THD1_9NOCA</name>
<organism evidence="2 3">
    <name type="scientific">Nocardia nova SH22a</name>
    <dbReference type="NCBI Taxonomy" id="1415166"/>
    <lineage>
        <taxon>Bacteria</taxon>
        <taxon>Bacillati</taxon>
        <taxon>Actinomycetota</taxon>
        <taxon>Actinomycetes</taxon>
        <taxon>Mycobacteriales</taxon>
        <taxon>Nocardiaceae</taxon>
        <taxon>Nocardia</taxon>
    </lineage>
</organism>
<protein>
    <recommendedName>
        <fullName evidence="4">Resolvase/invertase-type recombinase catalytic domain-containing protein</fullName>
    </recommendedName>
</protein>
<evidence type="ECO:0000313" key="2">
    <source>
        <dbReference type="EMBL" id="AHH16651.1"/>
    </source>
</evidence>
<proteinExistence type="predicted"/>
<dbReference type="EMBL" id="CP006850">
    <property type="protein sequence ID" value="AHH16651.1"/>
    <property type="molecule type" value="Genomic_DNA"/>
</dbReference>
<dbReference type="STRING" id="1415166.NONO_c18510"/>
<dbReference type="AlphaFoldDB" id="W5THD1"/>
<dbReference type="eggNOG" id="ENOG5031VJ7">
    <property type="taxonomic scope" value="Bacteria"/>
</dbReference>
<keyword evidence="3" id="KW-1185">Reference proteome</keyword>
<evidence type="ECO:0000256" key="1">
    <source>
        <dbReference type="SAM" id="MobiDB-lite"/>
    </source>
</evidence>
<accession>W5THD1</accession>
<dbReference type="HOGENOM" id="CLU_1813811_0_0_11"/>